<dbReference type="STRING" id="642227.HA49_08400"/>
<organism evidence="1 2">
    <name type="scientific">Tatumella morbirosei</name>
    <dbReference type="NCBI Taxonomy" id="642227"/>
    <lineage>
        <taxon>Bacteria</taxon>
        <taxon>Pseudomonadati</taxon>
        <taxon>Pseudomonadota</taxon>
        <taxon>Gammaproteobacteria</taxon>
        <taxon>Enterobacterales</taxon>
        <taxon>Erwiniaceae</taxon>
        <taxon>Tatumella</taxon>
    </lineage>
</organism>
<protein>
    <submittedName>
        <fullName evidence="1">Uncharacterized protein</fullName>
    </submittedName>
</protein>
<dbReference type="Proteomes" id="UP000029577">
    <property type="component" value="Unassembled WGS sequence"/>
</dbReference>
<dbReference type="AlphaFoldDB" id="A0A095ULC3"/>
<keyword evidence="2" id="KW-1185">Reference proteome</keyword>
<gene>
    <name evidence="1" type="ORF">HA49_08400</name>
</gene>
<sequence>MGERKVNKPKVGDLVRVPRYMFGRLIEVRDFKLEEFHYCLGFFQSEAHKADGSFTPLCELIEPAPDAELKYWSHYGQYTDKKIQTYEIISSH</sequence>
<comment type="caution">
    <text evidence="1">The sequence shown here is derived from an EMBL/GenBank/DDBJ whole genome shotgun (WGS) entry which is preliminary data.</text>
</comment>
<accession>A0A095ULC3</accession>
<reference evidence="1" key="1">
    <citation type="submission" date="2014-12" db="EMBL/GenBank/DDBJ databases">
        <title>The draft genome of the Tatumella morbirosei type strain, LMG23360T isolated from pineapple rot.</title>
        <authorList>
            <person name="Smits T.H."/>
            <person name="Palmer M."/>
            <person name="Venter S.N."/>
            <person name="Duffy B."/>
            <person name="Steenkamp E.T."/>
            <person name="Chan W.Y."/>
            <person name="Coutinho T.A."/>
            <person name="Coetzee M.P."/>
            <person name="De Maayer P."/>
        </authorList>
    </citation>
    <scope>NUCLEOTIDE SEQUENCE [LARGE SCALE GENOMIC DNA]</scope>
    <source>
        <strain evidence="1">LMG 23360</strain>
    </source>
</reference>
<proteinExistence type="predicted"/>
<dbReference type="EMBL" id="JPKR02000004">
    <property type="protein sequence ID" value="KGD75248.1"/>
    <property type="molecule type" value="Genomic_DNA"/>
</dbReference>
<evidence type="ECO:0000313" key="2">
    <source>
        <dbReference type="Proteomes" id="UP000029577"/>
    </source>
</evidence>
<evidence type="ECO:0000313" key="1">
    <source>
        <dbReference type="EMBL" id="KGD75248.1"/>
    </source>
</evidence>
<name>A0A095ULC3_9GAMM</name>